<reference evidence="2" key="1">
    <citation type="submission" date="2020-11" db="EMBL/GenBank/DDBJ databases">
        <authorList>
            <person name="Tran Van P."/>
        </authorList>
    </citation>
    <scope>NUCLEOTIDE SEQUENCE</scope>
</reference>
<evidence type="ECO:0000313" key="2">
    <source>
        <dbReference type="EMBL" id="CAD7568205.1"/>
    </source>
</evidence>
<dbReference type="InterPro" id="IPR011074">
    <property type="entry name" value="CRAL/TRIO_N_dom"/>
</dbReference>
<feature type="domain" description="CRAL-TRIO" evidence="1">
    <location>
        <begin position="163"/>
        <end position="314"/>
    </location>
</feature>
<dbReference type="PROSITE" id="PS50191">
    <property type="entry name" value="CRAL_TRIO"/>
    <property type="match status" value="1"/>
</dbReference>
<gene>
    <name evidence="2" type="ORF">TCMB3V08_LOCUS976</name>
</gene>
<dbReference type="Gene3D" id="1.10.8.20">
    <property type="entry name" value="N-terminal domain of phosphatidylinositol transfer protein sec14p"/>
    <property type="match status" value="1"/>
</dbReference>
<protein>
    <submittedName>
        <fullName evidence="2">(California timema) hypothetical protein</fullName>
    </submittedName>
</protein>
<dbReference type="InterPro" id="IPR036273">
    <property type="entry name" value="CRAL/TRIO_N_dom_sf"/>
</dbReference>
<proteinExistence type="predicted"/>
<sequence>MKLCLMNIALDTASVSSQIKTVLLSTPALTQVCFQSSQNSAAIYTCLDTDEKDLNMSLEDYFLIRFLRPCKFYPHSALERLFNIYNFNYFPTCLTLVVLSSTAEDGEIEVRILVGPMSHHELHQTPRTPLHSRVFPVAEKWKPRACSLDDIFKGGMIVLEGAVLEPRTQVCGSEIIFDLEGLSMKQVMQFSPSFAFNLVHFTQLYAQSLAYHVRKQCDLEYIYSSPMASLVLTDSSQLTSDGQHLECIPLRLKQIHHVNQPYFFNLVFAIFKPFLSEKLRNRLHFHGSDWSSLHSYIDPEFLPTKYGGLMDIPENTGPKLHELLCLFKEAFDVPVKVVSEQPSELISSLDVGARVNHVATRQRLIEGWVITSIQLVHYHFPNRMTPTGTVVGVTVTLVRHAEVQGVGPNGDPSQGSGDGGVVDKELIGHHLKLLVTANTKVWCPHSNDGAVGDVSKPLDDEATASHLREPVVVGSLGPIKGIVLVCQREDSDLVTATV</sequence>
<dbReference type="SUPFAM" id="SSF52087">
    <property type="entry name" value="CRAL/TRIO domain"/>
    <property type="match status" value="2"/>
</dbReference>
<dbReference type="EMBL" id="OE179261">
    <property type="protein sequence ID" value="CAD7568205.1"/>
    <property type="molecule type" value="Genomic_DNA"/>
</dbReference>
<dbReference type="InterPro" id="IPR001251">
    <property type="entry name" value="CRAL-TRIO_dom"/>
</dbReference>
<organism evidence="2">
    <name type="scientific">Timema californicum</name>
    <name type="common">California timema</name>
    <name type="synonym">Walking stick</name>
    <dbReference type="NCBI Taxonomy" id="61474"/>
    <lineage>
        <taxon>Eukaryota</taxon>
        <taxon>Metazoa</taxon>
        <taxon>Ecdysozoa</taxon>
        <taxon>Arthropoda</taxon>
        <taxon>Hexapoda</taxon>
        <taxon>Insecta</taxon>
        <taxon>Pterygota</taxon>
        <taxon>Neoptera</taxon>
        <taxon>Polyneoptera</taxon>
        <taxon>Phasmatodea</taxon>
        <taxon>Timematodea</taxon>
        <taxon>Timematoidea</taxon>
        <taxon>Timematidae</taxon>
        <taxon>Timema</taxon>
    </lineage>
</organism>
<dbReference type="SMART" id="SM01100">
    <property type="entry name" value="CRAL_TRIO_N"/>
    <property type="match status" value="1"/>
</dbReference>
<accession>A0A7R9IWF6</accession>
<dbReference type="CDD" id="cd00170">
    <property type="entry name" value="SEC14"/>
    <property type="match status" value="1"/>
</dbReference>
<dbReference type="PANTHER" id="PTHR10174:SF220">
    <property type="entry name" value="LD41874P"/>
    <property type="match status" value="1"/>
</dbReference>
<dbReference type="AlphaFoldDB" id="A0A7R9IWF6"/>
<evidence type="ECO:0000259" key="1">
    <source>
        <dbReference type="PROSITE" id="PS50191"/>
    </source>
</evidence>
<dbReference type="SUPFAM" id="SSF46938">
    <property type="entry name" value="CRAL/TRIO N-terminal domain"/>
    <property type="match status" value="1"/>
</dbReference>
<dbReference type="GO" id="GO:1902936">
    <property type="term" value="F:phosphatidylinositol bisphosphate binding"/>
    <property type="evidence" value="ECO:0007669"/>
    <property type="project" value="TreeGrafter"/>
</dbReference>
<dbReference type="PANTHER" id="PTHR10174">
    <property type="entry name" value="ALPHA-TOCOPHEROL TRANSFER PROTEIN-RELATED"/>
    <property type="match status" value="1"/>
</dbReference>
<name>A0A7R9IWF6_TIMCA</name>
<dbReference type="GO" id="GO:0016020">
    <property type="term" value="C:membrane"/>
    <property type="evidence" value="ECO:0007669"/>
    <property type="project" value="TreeGrafter"/>
</dbReference>
<dbReference type="Gene3D" id="3.40.525.10">
    <property type="entry name" value="CRAL-TRIO lipid binding domain"/>
    <property type="match status" value="1"/>
</dbReference>
<dbReference type="InterPro" id="IPR036865">
    <property type="entry name" value="CRAL-TRIO_dom_sf"/>
</dbReference>
<dbReference type="Pfam" id="PF00650">
    <property type="entry name" value="CRAL_TRIO"/>
    <property type="match status" value="1"/>
</dbReference>